<organism evidence="1 2">
    <name type="scientific">Microbulbifer aestuariivivens</name>
    <dbReference type="NCBI Taxonomy" id="1908308"/>
    <lineage>
        <taxon>Bacteria</taxon>
        <taxon>Pseudomonadati</taxon>
        <taxon>Pseudomonadota</taxon>
        <taxon>Gammaproteobacteria</taxon>
        <taxon>Cellvibrionales</taxon>
        <taxon>Microbulbiferaceae</taxon>
        <taxon>Microbulbifer</taxon>
    </lineage>
</organism>
<gene>
    <name evidence="1" type="ORF">Maes01_02807</name>
</gene>
<comment type="caution">
    <text evidence="1">The sequence shown here is derived from an EMBL/GenBank/DDBJ whole genome shotgun (WGS) entry which is preliminary data.</text>
</comment>
<accession>A0ABP9WVB9</accession>
<reference evidence="1 2" key="1">
    <citation type="submission" date="2024-02" db="EMBL/GenBank/DDBJ databases">
        <title>Microbulbifer aestuariivivens NBRC 112533.</title>
        <authorList>
            <person name="Ichikawa N."/>
            <person name="Katano-Makiyama Y."/>
            <person name="Hidaka K."/>
        </authorList>
    </citation>
    <scope>NUCLEOTIDE SEQUENCE [LARGE SCALE GENOMIC DNA]</scope>
    <source>
        <strain evidence="1 2">NBRC 112533</strain>
    </source>
</reference>
<evidence type="ECO:0000313" key="2">
    <source>
        <dbReference type="Proteomes" id="UP001408594"/>
    </source>
</evidence>
<name>A0ABP9WVB9_9GAMM</name>
<evidence type="ECO:0000313" key="1">
    <source>
        <dbReference type="EMBL" id="GAA5526208.1"/>
    </source>
</evidence>
<protein>
    <submittedName>
        <fullName evidence="1">Uncharacterized protein</fullName>
    </submittedName>
</protein>
<dbReference type="Proteomes" id="UP001408594">
    <property type="component" value="Unassembled WGS sequence"/>
</dbReference>
<dbReference type="EMBL" id="BAABRT010000041">
    <property type="protein sequence ID" value="GAA5526208.1"/>
    <property type="molecule type" value="Genomic_DNA"/>
</dbReference>
<sequence>MLYHCGPHERCQRVSLNGTDIWIKWEDQEKLILGVWGFYDKEVILKRNIDNINVRIIDKDNQSVVIKEYSNLHWVNGEPIVNLDHKIKSNEIYNLSFDLIIENTSGIQSTSFSGSLEKGSVRTCVPLV</sequence>
<keyword evidence="2" id="KW-1185">Reference proteome</keyword>
<proteinExistence type="predicted"/>